<organism evidence="1 2">
    <name type="scientific">Anisodus tanguticus</name>
    <dbReference type="NCBI Taxonomy" id="243964"/>
    <lineage>
        <taxon>Eukaryota</taxon>
        <taxon>Viridiplantae</taxon>
        <taxon>Streptophyta</taxon>
        <taxon>Embryophyta</taxon>
        <taxon>Tracheophyta</taxon>
        <taxon>Spermatophyta</taxon>
        <taxon>Magnoliopsida</taxon>
        <taxon>eudicotyledons</taxon>
        <taxon>Gunneridae</taxon>
        <taxon>Pentapetalae</taxon>
        <taxon>asterids</taxon>
        <taxon>lamiids</taxon>
        <taxon>Solanales</taxon>
        <taxon>Solanaceae</taxon>
        <taxon>Solanoideae</taxon>
        <taxon>Hyoscyameae</taxon>
        <taxon>Anisodus</taxon>
    </lineage>
</organism>
<gene>
    <name evidence="1" type="ORF">RND71_043775</name>
</gene>
<comment type="caution">
    <text evidence="1">The sequence shown here is derived from an EMBL/GenBank/DDBJ whole genome shotgun (WGS) entry which is preliminary data.</text>
</comment>
<reference evidence="1" key="1">
    <citation type="submission" date="2023-12" db="EMBL/GenBank/DDBJ databases">
        <title>Genome assembly of Anisodus tanguticus.</title>
        <authorList>
            <person name="Wang Y.-J."/>
        </authorList>
    </citation>
    <scope>NUCLEOTIDE SEQUENCE</scope>
    <source>
        <strain evidence="1">KB-2021</strain>
        <tissue evidence="1">Leaf</tissue>
    </source>
</reference>
<dbReference type="AlphaFoldDB" id="A0AAE1UMK3"/>
<accession>A0AAE1UMK3</accession>
<dbReference type="EMBL" id="JAVYJV010000025">
    <property type="protein sequence ID" value="KAK4337448.1"/>
    <property type="molecule type" value="Genomic_DNA"/>
</dbReference>
<name>A0AAE1UMK3_9SOLA</name>
<proteinExistence type="predicted"/>
<keyword evidence="2" id="KW-1185">Reference proteome</keyword>
<evidence type="ECO:0000313" key="1">
    <source>
        <dbReference type="EMBL" id="KAK4337448.1"/>
    </source>
</evidence>
<dbReference type="Proteomes" id="UP001291623">
    <property type="component" value="Unassembled WGS sequence"/>
</dbReference>
<sequence length="51" mass="5568">MHPGILSISEVDSPARVLEYDYGYEKLLERGGKSVNSTLKVSVASLSPPYN</sequence>
<protein>
    <submittedName>
        <fullName evidence="1">Uncharacterized protein</fullName>
    </submittedName>
</protein>
<evidence type="ECO:0000313" key="2">
    <source>
        <dbReference type="Proteomes" id="UP001291623"/>
    </source>
</evidence>